<gene>
    <name evidence="1" type="ORF">AMECASPLE_037159</name>
</gene>
<evidence type="ECO:0000313" key="2">
    <source>
        <dbReference type="Proteomes" id="UP001469553"/>
    </source>
</evidence>
<organism evidence="1 2">
    <name type="scientific">Ameca splendens</name>
    <dbReference type="NCBI Taxonomy" id="208324"/>
    <lineage>
        <taxon>Eukaryota</taxon>
        <taxon>Metazoa</taxon>
        <taxon>Chordata</taxon>
        <taxon>Craniata</taxon>
        <taxon>Vertebrata</taxon>
        <taxon>Euteleostomi</taxon>
        <taxon>Actinopterygii</taxon>
        <taxon>Neopterygii</taxon>
        <taxon>Teleostei</taxon>
        <taxon>Neoteleostei</taxon>
        <taxon>Acanthomorphata</taxon>
        <taxon>Ovalentaria</taxon>
        <taxon>Atherinomorphae</taxon>
        <taxon>Cyprinodontiformes</taxon>
        <taxon>Goodeidae</taxon>
        <taxon>Ameca</taxon>
    </lineage>
</organism>
<comment type="caution">
    <text evidence="1">The sequence shown here is derived from an EMBL/GenBank/DDBJ whole genome shotgun (WGS) entry which is preliminary data.</text>
</comment>
<sequence>MPLCCSASSAILYPRIVCYYKSQWAPRLIGRRRRSSDVTVGYITYSETAHHCFQVGYRTSIWGAPLWRRNPTWTFIHSPIGQKTKRIKLTRIRRLSTRDGPSYFSPFCQGGQRMRTDRSPELPTDAWKLPPHPSFFYLSAPRKTTPID</sequence>
<protein>
    <submittedName>
        <fullName evidence="1">Uncharacterized protein</fullName>
    </submittedName>
</protein>
<proteinExistence type="predicted"/>
<dbReference type="Proteomes" id="UP001469553">
    <property type="component" value="Unassembled WGS sequence"/>
</dbReference>
<dbReference type="EMBL" id="JAHRIP010071999">
    <property type="protein sequence ID" value="MEQ2309299.1"/>
    <property type="molecule type" value="Genomic_DNA"/>
</dbReference>
<keyword evidence="2" id="KW-1185">Reference proteome</keyword>
<accession>A0ABV0ZSS7</accession>
<reference evidence="1 2" key="1">
    <citation type="submission" date="2021-06" db="EMBL/GenBank/DDBJ databases">
        <authorList>
            <person name="Palmer J.M."/>
        </authorList>
    </citation>
    <scope>NUCLEOTIDE SEQUENCE [LARGE SCALE GENOMIC DNA]</scope>
    <source>
        <strain evidence="1 2">AS_MEX2019</strain>
        <tissue evidence="1">Muscle</tissue>
    </source>
</reference>
<evidence type="ECO:0000313" key="1">
    <source>
        <dbReference type="EMBL" id="MEQ2309299.1"/>
    </source>
</evidence>
<name>A0ABV0ZSS7_9TELE</name>